<dbReference type="Gene3D" id="3.40.50.1240">
    <property type="entry name" value="Phosphoglycerate mutase-like"/>
    <property type="match status" value="1"/>
</dbReference>
<keyword evidence="3" id="KW-1185">Reference proteome</keyword>
<dbReference type="EC" id="3.1.3.3" evidence="2"/>
<dbReference type="Proteomes" id="UP001162834">
    <property type="component" value="Chromosome"/>
</dbReference>
<dbReference type="SUPFAM" id="SSF53254">
    <property type="entry name" value="Phosphoglycerate mutase-like"/>
    <property type="match status" value="1"/>
</dbReference>
<dbReference type="Pfam" id="PF00300">
    <property type="entry name" value="His_Phos_1"/>
    <property type="match status" value="1"/>
</dbReference>
<dbReference type="PANTHER" id="PTHR48100">
    <property type="entry name" value="BROAD-SPECIFICITY PHOSPHATASE YOR283W-RELATED"/>
    <property type="match status" value="1"/>
</dbReference>
<reference evidence="2" key="1">
    <citation type="journal article" date="2022" name="Int. J. Syst. Evol. Microbiol.">
        <title>Pseudomonas aegrilactucae sp. nov. and Pseudomonas morbosilactucae sp. nov., pathogens causing bacterial rot of lettuce in Japan.</title>
        <authorList>
            <person name="Sawada H."/>
            <person name="Fujikawa T."/>
            <person name="Satou M."/>
        </authorList>
    </citation>
    <scope>NUCLEOTIDE SEQUENCE</scope>
    <source>
        <strain evidence="2">0166_1</strain>
    </source>
</reference>
<sequence length="223" mass="23159">MKVDFQGPFRAPAGARDIVLVRHGSADPPAPDGLIGGRSDPPLNARGREQAAAAARRLAGEPVGAVFATPLRRAAQTAAAVAKGHGLEPVVLDQLNEVYLGEWEGHGIHARGAAADPEFVAMLRAQRWDVIPGAEPAGDFGARVRAGIEAIADAGADGVVSVAVTHAGVIAEVLRQVTGSEPFAFLMSANGSISRVMRMPDGRWTLIAFNDTAHLTAARRDGA</sequence>
<evidence type="ECO:0000256" key="1">
    <source>
        <dbReference type="SAM" id="MobiDB-lite"/>
    </source>
</evidence>
<dbReference type="KEGG" id="sbae:DSM104329_03379"/>
<dbReference type="InterPro" id="IPR013078">
    <property type="entry name" value="His_Pase_superF_clade-1"/>
</dbReference>
<protein>
    <submittedName>
        <fullName evidence="2">Phosphoserine phosphatase 2</fullName>
        <ecNumber evidence="2">3.1.3.3</ecNumber>
    </submittedName>
</protein>
<name>A0A9E6XZQ2_9ACTN</name>
<proteinExistence type="predicted"/>
<feature type="region of interest" description="Disordered" evidence="1">
    <location>
        <begin position="26"/>
        <end position="45"/>
    </location>
</feature>
<accession>A0A9E6XZQ2</accession>
<evidence type="ECO:0000313" key="2">
    <source>
        <dbReference type="EMBL" id="UGS36967.1"/>
    </source>
</evidence>
<keyword evidence="2" id="KW-0378">Hydrolase</keyword>
<dbReference type="InterPro" id="IPR029033">
    <property type="entry name" value="His_PPase_superfam"/>
</dbReference>
<dbReference type="PANTHER" id="PTHR48100:SF1">
    <property type="entry name" value="HISTIDINE PHOSPHATASE FAMILY PROTEIN-RELATED"/>
    <property type="match status" value="1"/>
</dbReference>
<dbReference type="GO" id="GO:0005737">
    <property type="term" value="C:cytoplasm"/>
    <property type="evidence" value="ECO:0007669"/>
    <property type="project" value="TreeGrafter"/>
</dbReference>
<dbReference type="InterPro" id="IPR050275">
    <property type="entry name" value="PGM_Phosphatase"/>
</dbReference>
<evidence type="ECO:0000313" key="3">
    <source>
        <dbReference type="Proteomes" id="UP001162834"/>
    </source>
</evidence>
<gene>
    <name evidence="2" type="primary">pspB_2</name>
    <name evidence="2" type="ORF">DSM104329_03379</name>
</gene>
<dbReference type="AlphaFoldDB" id="A0A9E6XZQ2"/>
<organism evidence="2 3">
    <name type="scientific">Capillimicrobium parvum</name>
    <dbReference type="NCBI Taxonomy" id="2884022"/>
    <lineage>
        <taxon>Bacteria</taxon>
        <taxon>Bacillati</taxon>
        <taxon>Actinomycetota</taxon>
        <taxon>Thermoleophilia</taxon>
        <taxon>Solirubrobacterales</taxon>
        <taxon>Capillimicrobiaceae</taxon>
        <taxon>Capillimicrobium</taxon>
    </lineage>
</organism>
<dbReference type="RefSeq" id="WP_259311031.1">
    <property type="nucleotide sequence ID" value="NZ_CP087164.1"/>
</dbReference>
<dbReference type="EMBL" id="CP087164">
    <property type="protein sequence ID" value="UGS36967.1"/>
    <property type="molecule type" value="Genomic_DNA"/>
</dbReference>
<dbReference type="SMART" id="SM00855">
    <property type="entry name" value="PGAM"/>
    <property type="match status" value="1"/>
</dbReference>
<dbReference type="GO" id="GO:0016791">
    <property type="term" value="F:phosphatase activity"/>
    <property type="evidence" value="ECO:0007669"/>
    <property type="project" value="TreeGrafter"/>
</dbReference>